<sequence>MSANPSDSHPVGSAPVGTASASSLLQDHMSDIFLLCLVAAIVFGYFYQKRMMERKKDRSPPSSKAAPVVTTPVPTCTKNLMSKMRESNKNVAIFFGSQTGTAEDYANRIAREAKQYGFEPAVIDIETYDLTDLAEFTKDMLVFFVVATYGEGEPTDNAQDAYTTFSEDDLEPGLMSNLNFVVFGLGNKTYEQYNVMGQFWDRRLEELGGHRVFTLGLGDDDGNLEEDFISWKDEMWPAVCSHFGKDALAASGALVREFRVVEKTEEEVPLSRLFSGEIGPRLVPPAQQTRPPYDIKNPFYADVVVHRELMPTGHNRRAMHIEVNLKGISALPYSTGDHIGVFAPNSALEVERLAAALGIANLDTIISIVPADPSSPKQSPFPCPTTYRTAFTHYLDIVTPPRTHIIQALVQSAPEGSPSRGHLQALLSPESKEELNRYLNVDYRSLADILLQYPDIRPPVDLILELLPRLQCRYYSIATSSRVSPDTVAICASLTEFTTNTGRQVTGVATGMFANIKPAFEAAVAAGDPASVAFPTMPVFIRSSSFKLPALSTRPVLMIGPGTGVAPFRGFVQERLYQRDNLNREVGDTVLFFGARFPEEFLYEEEFRAAEESGLLELHVCFSRVPGTQRKYVQHLLEVHRERVWDLIQRNALIYVCGDAKNMARDVNRKFVDIARDLGGLTEEDAVNFVKKLRSDARYFEDVWT</sequence>
<dbReference type="SUPFAM" id="SSF52343">
    <property type="entry name" value="Ferredoxin reductase-like, C-terminal NADP-linked domain"/>
    <property type="match status" value="1"/>
</dbReference>
<dbReference type="AlphaFoldDB" id="A0A058ZE35"/>
<dbReference type="Pfam" id="PF00175">
    <property type="entry name" value="NAD_binding_1"/>
    <property type="match status" value="1"/>
</dbReference>
<dbReference type="Gene3D" id="3.40.50.360">
    <property type="match status" value="1"/>
</dbReference>
<feature type="transmembrane region" description="Helical" evidence="13">
    <location>
        <begin position="32"/>
        <end position="48"/>
    </location>
</feature>
<evidence type="ECO:0000259" key="14">
    <source>
        <dbReference type="PROSITE" id="PS50902"/>
    </source>
</evidence>
<dbReference type="Gene3D" id="2.40.30.10">
    <property type="entry name" value="Translation factors"/>
    <property type="match status" value="1"/>
</dbReference>
<dbReference type="InterPro" id="IPR023208">
    <property type="entry name" value="P450R"/>
</dbReference>
<protein>
    <recommendedName>
        <fullName evidence="12">NADPH--cytochrome P450 reductase</fullName>
        <ecNumber evidence="12">1.6.2.4</ecNumber>
    </recommendedName>
</protein>
<dbReference type="OMA" id="QKRYQRD"/>
<dbReference type="InterPro" id="IPR001433">
    <property type="entry name" value="OxRdtase_FAD/NAD-bd"/>
</dbReference>
<dbReference type="PROSITE" id="PS50902">
    <property type="entry name" value="FLAVODOXIN_LIKE"/>
    <property type="match status" value="1"/>
</dbReference>
<evidence type="ECO:0000313" key="16">
    <source>
        <dbReference type="EMBL" id="KCV71722.1"/>
    </source>
</evidence>
<dbReference type="GO" id="GO:0005829">
    <property type="term" value="C:cytosol"/>
    <property type="evidence" value="ECO:0007669"/>
    <property type="project" value="TreeGrafter"/>
</dbReference>
<dbReference type="InterPro" id="IPR001094">
    <property type="entry name" value="Flavdoxin-like"/>
</dbReference>
<dbReference type="InterPro" id="IPR008254">
    <property type="entry name" value="Flavodoxin/NO_synth"/>
</dbReference>
<organism evidence="16">
    <name type="scientific">Fonticula alba</name>
    <name type="common">Slime mold</name>
    <dbReference type="NCBI Taxonomy" id="691883"/>
    <lineage>
        <taxon>Eukaryota</taxon>
        <taxon>Rotosphaerida</taxon>
        <taxon>Fonticulaceae</taxon>
        <taxon>Fonticula</taxon>
    </lineage>
</organism>
<keyword evidence="11 12" id="KW-0472">Membrane</keyword>
<evidence type="ECO:0000256" key="5">
    <source>
        <dbReference type="ARBA" id="ARBA00022692"/>
    </source>
</evidence>
<dbReference type="eggNOG" id="KOG1158">
    <property type="taxonomic scope" value="Eukaryota"/>
</dbReference>
<keyword evidence="10 12" id="KW-0560">Oxidoreductase</keyword>
<name>A0A058ZE35_FONAL</name>
<dbReference type="STRING" id="691883.A0A058ZE35"/>
<dbReference type="GO" id="GO:0010181">
    <property type="term" value="F:FMN binding"/>
    <property type="evidence" value="ECO:0007669"/>
    <property type="project" value="InterPro"/>
</dbReference>
<evidence type="ECO:0000259" key="15">
    <source>
        <dbReference type="PROSITE" id="PS51384"/>
    </source>
</evidence>
<evidence type="ECO:0000256" key="2">
    <source>
        <dbReference type="ARBA" id="ARBA00001974"/>
    </source>
</evidence>
<comment type="subcellular location">
    <subcellularLocation>
        <location evidence="12">Endoplasmic reticulum membrane</location>
    </subcellularLocation>
</comment>
<dbReference type="InterPro" id="IPR039261">
    <property type="entry name" value="FNR_nucleotide-bd"/>
</dbReference>
<evidence type="ECO:0000256" key="13">
    <source>
        <dbReference type="SAM" id="Phobius"/>
    </source>
</evidence>
<dbReference type="Pfam" id="PF00667">
    <property type="entry name" value="FAD_binding_1"/>
    <property type="match status" value="1"/>
</dbReference>
<keyword evidence="6 12" id="KW-0256">Endoplasmic reticulum</keyword>
<keyword evidence="7" id="KW-0274">FAD</keyword>
<comment type="similarity">
    <text evidence="12">In the C-terminal section; belongs to the flavoprotein pyridine nucleotide cytochrome reductase family.</text>
</comment>
<evidence type="ECO:0000256" key="4">
    <source>
        <dbReference type="ARBA" id="ARBA00022643"/>
    </source>
</evidence>
<dbReference type="RefSeq" id="XP_009493300.1">
    <property type="nucleotide sequence ID" value="XM_009495025.1"/>
</dbReference>
<dbReference type="InterPro" id="IPR017927">
    <property type="entry name" value="FAD-bd_FR_type"/>
</dbReference>
<feature type="domain" description="FAD-binding FR-type" evidence="15">
    <location>
        <begin position="296"/>
        <end position="549"/>
    </location>
</feature>
<evidence type="ECO:0000256" key="12">
    <source>
        <dbReference type="PIRNR" id="PIRNR000208"/>
    </source>
</evidence>
<dbReference type="GeneID" id="20525869"/>
<gene>
    <name evidence="16" type="ORF">H696_01144</name>
</gene>
<dbReference type="EC" id="1.6.2.4" evidence="12"/>
<dbReference type="GO" id="GO:0050660">
    <property type="term" value="F:flavin adenine dinucleotide binding"/>
    <property type="evidence" value="ECO:0007669"/>
    <property type="project" value="TreeGrafter"/>
</dbReference>
<dbReference type="Pfam" id="PF00258">
    <property type="entry name" value="Flavodoxin_1"/>
    <property type="match status" value="1"/>
</dbReference>
<keyword evidence="5 13" id="KW-0812">Transmembrane</keyword>
<dbReference type="SUPFAM" id="SSF63380">
    <property type="entry name" value="Riboflavin synthase domain-like"/>
    <property type="match status" value="1"/>
</dbReference>
<dbReference type="PIRSF" id="PIRSF000208">
    <property type="entry name" value="P450R"/>
    <property type="match status" value="1"/>
</dbReference>
<dbReference type="OrthoDB" id="1856718at2759"/>
<comment type="catalytic activity">
    <reaction evidence="12">
        <text>2 oxidized [cytochrome P450] + NADPH = 2 reduced [cytochrome P450] + NADP(+) + H(+)</text>
        <dbReference type="Rhea" id="RHEA:24040"/>
        <dbReference type="Rhea" id="RHEA-COMP:14627"/>
        <dbReference type="Rhea" id="RHEA-COMP:14628"/>
        <dbReference type="ChEBI" id="CHEBI:15378"/>
        <dbReference type="ChEBI" id="CHEBI:55376"/>
        <dbReference type="ChEBI" id="CHEBI:57783"/>
        <dbReference type="ChEBI" id="CHEBI:58349"/>
        <dbReference type="ChEBI" id="CHEBI:60344"/>
        <dbReference type="EC" id="1.6.2.4"/>
    </reaction>
</comment>
<dbReference type="PRINTS" id="PR00369">
    <property type="entry name" value="FLAVODOXIN"/>
</dbReference>
<accession>A0A058ZE35</accession>
<keyword evidence="8 12" id="KW-0521">NADP</keyword>
<dbReference type="GO" id="GO:0005789">
    <property type="term" value="C:endoplasmic reticulum membrane"/>
    <property type="evidence" value="ECO:0007669"/>
    <property type="project" value="UniProtKB-SubCell"/>
</dbReference>
<evidence type="ECO:0000256" key="1">
    <source>
        <dbReference type="ARBA" id="ARBA00001917"/>
    </source>
</evidence>
<evidence type="ECO:0000256" key="9">
    <source>
        <dbReference type="ARBA" id="ARBA00022989"/>
    </source>
</evidence>
<dbReference type="InterPro" id="IPR023173">
    <property type="entry name" value="NADPH_Cyt_P450_Rdtase_alpha"/>
</dbReference>
<evidence type="ECO:0000256" key="6">
    <source>
        <dbReference type="ARBA" id="ARBA00022824"/>
    </source>
</evidence>
<keyword evidence="3" id="KW-0285">Flavoprotein</keyword>
<dbReference type="InterPro" id="IPR001709">
    <property type="entry name" value="Flavoprot_Pyr_Nucl_cyt_Rdtase"/>
</dbReference>
<comment type="cofactor">
    <cofactor evidence="1">
        <name>FMN</name>
        <dbReference type="ChEBI" id="CHEBI:58210"/>
    </cofactor>
</comment>
<dbReference type="PROSITE" id="PS51384">
    <property type="entry name" value="FAD_FR"/>
    <property type="match status" value="1"/>
</dbReference>
<evidence type="ECO:0000256" key="8">
    <source>
        <dbReference type="ARBA" id="ARBA00022857"/>
    </source>
</evidence>
<dbReference type="InterPro" id="IPR029039">
    <property type="entry name" value="Flavoprotein-like_sf"/>
</dbReference>
<feature type="domain" description="Flavodoxin-like" evidence="14">
    <location>
        <begin position="91"/>
        <end position="236"/>
    </location>
</feature>
<comment type="function">
    <text evidence="12">This enzyme is required for electron transfer from NADP to cytochrome P450.</text>
</comment>
<reference evidence="16" key="1">
    <citation type="submission" date="2013-04" db="EMBL/GenBank/DDBJ databases">
        <title>The Genome Sequence of Fonticula alba ATCC 38817.</title>
        <authorList>
            <consortium name="The Broad Institute Genomics Platform"/>
            <person name="Russ C."/>
            <person name="Cuomo C."/>
            <person name="Burger G."/>
            <person name="Gray M.W."/>
            <person name="Holland P.W.H."/>
            <person name="King N."/>
            <person name="Lang F.B.F."/>
            <person name="Roger A.J."/>
            <person name="Ruiz-Trillo I."/>
            <person name="Brown M."/>
            <person name="Walker B."/>
            <person name="Young S."/>
            <person name="Zeng Q."/>
            <person name="Gargeya S."/>
            <person name="Fitzgerald M."/>
            <person name="Haas B."/>
            <person name="Abouelleil A."/>
            <person name="Allen A.W."/>
            <person name="Alvarado L."/>
            <person name="Arachchi H.M."/>
            <person name="Berlin A.M."/>
            <person name="Chapman S.B."/>
            <person name="Gainer-Dewar J."/>
            <person name="Goldberg J."/>
            <person name="Griggs A."/>
            <person name="Gujja S."/>
            <person name="Hansen M."/>
            <person name="Howarth C."/>
            <person name="Imamovic A."/>
            <person name="Ireland A."/>
            <person name="Larimer J."/>
            <person name="McCowan C."/>
            <person name="Murphy C."/>
            <person name="Pearson M."/>
            <person name="Poon T.W."/>
            <person name="Priest M."/>
            <person name="Roberts A."/>
            <person name="Saif S."/>
            <person name="Shea T."/>
            <person name="Sisk P."/>
            <person name="Sykes S."/>
            <person name="Wortman J."/>
            <person name="Nusbaum C."/>
            <person name="Birren B."/>
        </authorList>
    </citation>
    <scope>NUCLEOTIDE SEQUENCE [LARGE SCALE GENOMIC DNA]</scope>
    <source>
        <strain evidence="16">ATCC 38817</strain>
    </source>
</reference>
<comment type="cofactor">
    <cofactor evidence="2">
        <name>FAD</name>
        <dbReference type="ChEBI" id="CHEBI:57692"/>
    </cofactor>
</comment>
<dbReference type="PRINTS" id="PR00371">
    <property type="entry name" value="FPNCR"/>
</dbReference>
<evidence type="ECO:0000256" key="3">
    <source>
        <dbReference type="ARBA" id="ARBA00022630"/>
    </source>
</evidence>
<dbReference type="EMBL" id="KB932202">
    <property type="protein sequence ID" value="KCV71722.1"/>
    <property type="molecule type" value="Genomic_DNA"/>
</dbReference>
<dbReference type="InterPro" id="IPR017938">
    <property type="entry name" value="Riboflavin_synthase-like_b-brl"/>
</dbReference>
<dbReference type="PANTHER" id="PTHR19384:SF17">
    <property type="entry name" value="NADPH--CYTOCHROME P450 REDUCTASE"/>
    <property type="match status" value="1"/>
</dbReference>
<dbReference type="FunFam" id="3.40.50.80:FF:000001">
    <property type="entry name" value="NADPH--cytochrome P450 reductase 1"/>
    <property type="match status" value="1"/>
</dbReference>
<dbReference type="Proteomes" id="UP000030693">
    <property type="component" value="Unassembled WGS sequence"/>
</dbReference>
<dbReference type="Gene3D" id="3.40.50.80">
    <property type="entry name" value="Nucleotide-binding domain of ferredoxin-NADP reductase (FNR) module"/>
    <property type="match status" value="1"/>
</dbReference>
<proteinExistence type="inferred from homology"/>
<dbReference type="PANTHER" id="PTHR19384">
    <property type="entry name" value="NITRIC OXIDE SYNTHASE-RELATED"/>
    <property type="match status" value="1"/>
</dbReference>
<evidence type="ECO:0000313" key="17">
    <source>
        <dbReference type="Proteomes" id="UP000030693"/>
    </source>
</evidence>
<keyword evidence="17" id="KW-1185">Reference proteome</keyword>
<evidence type="ECO:0000256" key="7">
    <source>
        <dbReference type="ARBA" id="ARBA00022827"/>
    </source>
</evidence>
<keyword evidence="9 13" id="KW-1133">Transmembrane helix</keyword>
<dbReference type="SUPFAM" id="SSF52218">
    <property type="entry name" value="Flavoproteins"/>
    <property type="match status" value="1"/>
</dbReference>
<dbReference type="Gene3D" id="1.20.990.10">
    <property type="entry name" value="NADPH-cytochrome p450 Reductase, Chain A, domain 3"/>
    <property type="match status" value="1"/>
</dbReference>
<dbReference type="GO" id="GO:0003958">
    <property type="term" value="F:NADPH-hemoprotein reductase activity"/>
    <property type="evidence" value="ECO:0007669"/>
    <property type="project" value="UniProtKB-EC"/>
</dbReference>
<evidence type="ECO:0000256" key="10">
    <source>
        <dbReference type="ARBA" id="ARBA00023002"/>
    </source>
</evidence>
<keyword evidence="4" id="KW-0288">FMN</keyword>
<dbReference type="InterPro" id="IPR003097">
    <property type="entry name" value="CysJ-like_FAD-binding"/>
</dbReference>
<evidence type="ECO:0000256" key="11">
    <source>
        <dbReference type="ARBA" id="ARBA00023136"/>
    </source>
</evidence>